<comment type="caution">
    <text evidence="8">The sequence shown here is derived from an EMBL/GenBank/DDBJ whole genome shotgun (WGS) entry which is preliminary data.</text>
</comment>
<evidence type="ECO:0000256" key="4">
    <source>
        <dbReference type="ARBA" id="ARBA00023163"/>
    </source>
</evidence>
<organism evidence="8 9">
    <name type="scientific">Sarocladium strictum</name>
    <name type="common">Black bundle disease fungus</name>
    <name type="synonym">Acremonium strictum</name>
    <dbReference type="NCBI Taxonomy" id="5046"/>
    <lineage>
        <taxon>Eukaryota</taxon>
        <taxon>Fungi</taxon>
        <taxon>Dikarya</taxon>
        <taxon>Ascomycota</taxon>
        <taxon>Pezizomycotina</taxon>
        <taxon>Sordariomycetes</taxon>
        <taxon>Hypocreomycetidae</taxon>
        <taxon>Hypocreales</taxon>
        <taxon>Sarocladiaceae</taxon>
        <taxon>Sarocladium</taxon>
    </lineage>
</organism>
<evidence type="ECO:0000256" key="1">
    <source>
        <dbReference type="ARBA" id="ARBA00004123"/>
    </source>
</evidence>
<keyword evidence="3" id="KW-0805">Transcription regulation</keyword>
<evidence type="ECO:0000313" key="9">
    <source>
        <dbReference type="Proteomes" id="UP001175261"/>
    </source>
</evidence>
<keyword evidence="9" id="KW-1185">Reference proteome</keyword>
<evidence type="ECO:0000256" key="3">
    <source>
        <dbReference type="ARBA" id="ARBA00023015"/>
    </source>
</evidence>
<dbReference type="AlphaFoldDB" id="A0AA39LBB6"/>
<dbReference type="GO" id="GO:0008270">
    <property type="term" value="F:zinc ion binding"/>
    <property type="evidence" value="ECO:0007669"/>
    <property type="project" value="InterPro"/>
</dbReference>
<gene>
    <name evidence="8" type="ORF">NLU13_0318</name>
</gene>
<keyword evidence="4" id="KW-0804">Transcription</keyword>
<evidence type="ECO:0000256" key="5">
    <source>
        <dbReference type="ARBA" id="ARBA00023242"/>
    </source>
</evidence>
<dbReference type="InterPro" id="IPR050815">
    <property type="entry name" value="TF_fung"/>
</dbReference>
<dbReference type="Pfam" id="PF04082">
    <property type="entry name" value="Fungal_trans"/>
    <property type="match status" value="1"/>
</dbReference>
<dbReference type="Proteomes" id="UP001175261">
    <property type="component" value="Unassembled WGS sequence"/>
</dbReference>
<evidence type="ECO:0000259" key="7">
    <source>
        <dbReference type="SMART" id="SM00906"/>
    </source>
</evidence>
<dbReference type="PANTHER" id="PTHR47338:SF5">
    <property type="entry name" value="ZN(II)2CYS6 TRANSCRIPTION FACTOR (EUROFUNG)"/>
    <property type="match status" value="1"/>
</dbReference>
<protein>
    <recommendedName>
        <fullName evidence="7">Xylanolytic transcriptional activator regulatory domain-containing protein</fullName>
    </recommendedName>
</protein>
<dbReference type="PANTHER" id="PTHR47338">
    <property type="entry name" value="ZN(II)2CYS6 TRANSCRIPTION FACTOR (EUROFUNG)-RELATED"/>
    <property type="match status" value="1"/>
</dbReference>
<sequence length="577" mass="63999">MTPALIKAHGSGVKAAEYFTEKQFDIARQEIYMGPTLERCQAFYLLSLAQEGSGHKNASYLNVGIATRMSTLMQLHREETYEMHDPTVESIISAESARRTMWMLHSQDSLHSGPHSPVTLGAPDITTLLPCNEEDFAAGRQPSSRAALPDSPPALEKPHLVRDPGRSLFASLMQIHHYWGTVSRRAATFARETAPWDSGSEFWNMKRKIDDWEAGLPPTHHWSAAQLVQFRKRGLDLAYLSVTMMPRLCNIVLRRPYLGDVMFMNQKTMQQQAFFSAISSDMFQNVLDLFEQIDAQFTGRTVDESIGAQIAAFCVYVCGLFSTYLCLYPTQPEITQRGPAMLKRTREILSECDRVWPLASRWVDSLDRAYNQPHQAPLMSEGSMTDSKDPVPQAWLKRSNSTPPSEHGKVAAAANDNSQAAKVASPIDAVMTAYVASHPDTDILQQQSLPFYGQAEPSFSAVGMQHVPPSHTAAIPFSAQAHLPNSLMTQPSAGHIYVPSHQPTDDVALMMASPFQPSPTTPHATAPPQHGYMLNQQGPGGIYQQTDPGNDGFEDELQVYMGGKESRFMPTNWNGPF</sequence>
<dbReference type="InterPro" id="IPR007219">
    <property type="entry name" value="XnlR_reg_dom"/>
</dbReference>
<dbReference type="GO" id="GO:0000981">
    <property type="term" value="F:DNA-binding transcription factor activity, RNA polymerase II-specific"/>
    <property type="evidence" value="ECO:0007669"/>
    <property type="project" value="InterPro"/>
</dbReference>
<accession>A0AA39LBB6</accession>
<evidence type="ECO:0000256" key="2">
    <source>
        <dbReference type="ARBA" id="ARBA00022723"/>
    </source>
</evidence>
<dbReference type="GO" id="GO:0006351">
    <property type="term" value="P:DNA-templated transcription"/>
    <property type="evidence" value="ECO:0007669"/>
    <property type="project" value="InterPro"/>
</dbReference>
<proteinExistence type="predicted"/>
<evidence type="ECO:0000313" key="8">
    <source>
        <dbReference type="EMBL" id="KAK0390815.1"/>
    </source>
</evidence>
<dbReference type="GO" id="GO:0005634">
    <property type="term" value="C:nucleus"/>
    <property type="evidence" value="ECO:0007669"/>
    <property type="project" value="UniProtKB-SubCell"/>
</dbReference>
<dbReference type="GO" id="GO:0003677">
    <property type="term" value="F:DNA binding"/>
    <property type="evidence" value="ECO:0007669"/>
    <property type="project" value="InterPro"/>
</dbReference>
<dbReference type="CDD" id="cd12148">
    <property type="entry name" value="fungal_TF_MHR"/>
    <property type="match status" value="1"/>
</dbReference>
<dbReference type="SMART" id="SM00906">
    <property type="entry name" value="Fungal_trans"/>
    <property type="match status" value="1"/>
</dbReference>
<feature type="region of interest" description="Disordered" evidence="6">
    <location>
        <begin position="139"/>
        <end position="160"/>
    </location>
</feature>
<keyword evidence="5" id="KW-0539">Nucleus</keyword>
<evidence type="ECO:0000256" key="6">
    <source>
        <dbReference type="SAM" id="MobiDB-lite"/>
    </source>
</evidence>
<feature type="domain" description="Xylanolytic transcriptional activator regulatory" evidence="7">
    <location>
        <begin position="59"/>
        <end position="136"/>
    </location>
</feature>
<reference evidence="8" key="1">
    <citation type="submission" date="2022-10" db="EMBL/GenBank/DDBJ databases">
        <title>Determination and structural analysis of whole genome sequence of Sarocladium strictum F4-1.</title>
        <authorList>
            <person name="Hu L."/>
            <person name="Jiang Y."/>
        </authorList>
    </citation>
    <scope>NUCLEOTIDE SEQUENCE</scope>
    <source>
        <strain evidence="8">F4-1</strain>
    </source>
</reference>
<dbReference type="EMBL" id="JAPDFR010000001">
    <property type="protein sequence ID" value="KAK0390815.1"/>
    <property type="molecule type" value="Genomic_DNA"/>
</dbReference>
<keyword evidence="2" id="KW-0479">Metal-binding</keyword>
<name>A0AA39LBB6_SARSR</name>
<comment type="subcellular location">
    <subcellularLocation>
        <location evidence="1">Nucleus</location>
    </subcellularLocation>
</comment>